<reference evidence="3 4" key="1">
    <citation type="submission" date="2019-06" db="EMBL/GenBank/DDBJ databases">
        <title>Sequencing the genomes of 1000 actinobacteria strains.</title>
        <authorList>
            <person name="Klenk H.-P."/>
        </authorList>
    </citation>
    <scope>NUCLEOTIDE SEQUENCE [LARGE SCALE GENOMIC DNA]</scope>
    <source>
        <strain evidence="3 4">DSM 19560</strain>
    </source>
</reference>
<sequence>MEKQPDIEPCPGGPHLPPDAERLGLTPLTAPGVAFVASLTSSRRRPMNRVMAWMAVVIIGVPVVLAIVVIAVYALR</sequence>
<evidence type="ECO:0000256" key="2">
    <source>
        <dbReference type="SAM" id="Phobius"/>
    </source>
</evidence>
<keyword evidence="2" id="KW-0472">Membrane</keyword>
<feature type="transmembrane region" description="Helical" evidence="2">
    <location>
        <begin position="50"/>
        <end position="75"/>
    </location>
</feature>
<keyword evidence="2" id="KW-1133">Transmembrane helix</keyword>
<evidence type="ECO:0000256" key="1">
    <source>
        <dbReference type="SAM" id="MobiDB-lite"/>
    </source>
</evidence>
<dbReference type="OrthoDB" id="3790532at2"/>
<gene>
    <name evidence="3" type="ORF">BKA23_2964</name>
</gene>
<evidence type="ECO:0000313" key="3">
    <source>
        <dbReference type="EMBL" id="TWE09264.1"/>
    </source>
</evidence>
<proteinExistence type="predicted"/>
<evidence type="ECO:0000313" key="4">
    <source>
        <dbReference type="Proteomes" id="UP000318297"/>
    </source>
</evidence>
<dbReference type="EMBL" id="VIVQ01000003">
    <property type="protein sequence ID" value="TWE09264.1"/>
    <property type="molecule type" value="Genomic_DNA"/>
</dbReference>
<keyword evidence="4" id="KW-1185">Reference proteome</keyword>
<dbReference type="AlphaFoldDB" id="A0A561E0Y8"/>
<protein>
    <submittedName>
        <fullName evidence="3">Uncharacterized protein</fullName>
    </submittedName>
</protein>
<keyword evidence="2" id="KW-0812">Transmembrane</keyword>
<feature type="region of interest" description="Disordered" evidence="1">
    <location>
        <begin position="1"/>
        <end position="21"/>
    </location>
</feature>
<name>A0A561E0Y8_9MICO</name>
<accession>A0A561E0Y8</accession>
<dbReference type="Proteomes" id="UP000318297">
    <property type="component" value="Unassembled WGS sequence"/>
</dbReference>
<dbReference type="RefSeq" id="WP_145229792.1">
    <property type="nucleotide sequence ID" value="NZ_VIVQ01000003.1"/>
</dbReference>
<comment type="caution">
    <text evidence="3">The sequence shown here is derived from an EMBL/GenBank/DDBJ whole genome shotgun (WGS) entry which is preliminary data.</text>
</comment>
<organism evidence="3 4">
    <name type="scientific">Rudaeicoccus suwonensis</name>
    <dbReference type="NCBI Taxonomy" id="657409"/>
    <lineage>
        <taxon>Bacteria</taxon>
        <taxon>Bacillati</taxon>
        <taxon>Actinomycetota</taxon>
        <taxon>Actinomycetes</taxon>
        <taxon>Micrococcales</taxon>
        <taxon>Dermacoccaceae</taxon>
        <taxon>Rudaeicoccus</taxon>
    </lineage>
</organism>